<feature type="domain" description="Alcohol dehydrogenase-like C-terminal" evidence="4">
    <location>
        <begin position="199"/>
        <end position="307"/>
    </location>
</feature>
<gene>
    <name evidence="6" type="ORF">KRR39_18480</name>
</gene>
<evidence type="ECO:0000259" key="4">
    <source>
        <dbReference type="Pfam" id="PF00107"/>
    </source>
</evidence>
<dbReference type="PANTHER" id="PTHR43401:SF2">
    <property type="entry name" value="L-THREONINE 3-DEHYDROGENASE"/>
    <property type="match status" value="1"/>
</dbReference>
<accession>A0A975XZI0</accession>
<feature type="domain" description="Alcohol dehydrogenase-like N-terminal" evidence="5">
    <location>
        <begin position="24"/>
        <end position="143"/>
    </location>
</feature>
<keyword evidence="2" id="KW-0560">Oxidoreductase</keyword>
<dbReference type="PANTHER" id="PTHR43401">
    <property type="entry name" value="L-THREONINE 3-DEHYDROGENASE"/>
    <property type="match status" value="1"/>
</dbReference>
<dbReference type="Pfam" id="PF00107">
    <property type="entry name" value="ADH_zinc_N"/>
    <property type="match status" value="1"/>
</dbReference>
<dbReference type="EMBL" id="CP077062">
    <property type="protein sequence ID" value="QWZ07418.1"/>
    <property type="molecule type" value="Genomic_DNA"/>
</dbReference>
<feature type="region of interest" description="Disordered" evidence="3">
    <location>
        <begin position="347"/>
        <end position="370"/>
    </location>
</feature>
<dbReference type="AlphaFoldDB" id="A0A975XZI0"/>
<keyword evidence="7" id="KW-1185">Reference proteome</keyword>
<evidence type="ECO:0000259" key="5">
    <source>
        <dbReference type="Pfam" id="PF08240"/>
    </source>
</evidence>
<proteinExistence type="predicted"/>
<dbReference type="GO" id="GO:0016491">
    <property type="term" value="F:oxidoreductase activity"/>
    <property type="evidence" value="ECO:0007669"/>
    <property type="project" value="UniProtKB-KW"/>
</dbReference>
<dbReference type="InterPro" id="IPR013149">
    <property type="entry name" value="ADH-like_C"/>
</dbReference>
<evidence type="ECO:0000256" key="3">
    <source>
        <dbReference type="SAM" id="MobiDB-lite"/>
    </source>
</evidence>
<dbReference type="Pfam" id="PF08240">
    <property type="entry name" value="ADH_N"/>
    <property type="match status" value="1"/>
</dbReference>
<evidence type="ECO:0000313" key="7">
    <source>
        <dbReference type="Proteomes" id="UP000683575"/>
    </source>
</evidence>
<reference evidence="6" key="1">
    <citation type="submission" date="2021-06" db="EMBL/GenBank/DDBJ databases">
        <title>Complete genome sequence of Nocardioides sp. G188.</title>
        <authorList>
            <person name="Im W.-T."/>
        </authorList>
    </citation>
    <scope>NUCLEOTIDE SEQUENCE</scope>
    <source>
        <strain evidence="6">G188</strain>
    </source>
</reference>
<dbReference type="InterPro" id="IPR050129">
    <property type="entry name" value="Zn_alcohol_dh"/>
</dbReference>
<protein>
    <submittedName>
        <fullName evidence="6">Alcohol dehydrogenase catalytic domain-containing protein</fullName>
    </submittedName>
</protein>
<dbReference type="InterPro" id="IPR013154">
    <property type="entry name" value="ADH-like_N"/>
</dbReference>
<evidence type="ECO:0000313" key="6">
    <source>
        <dbReference type="EMBL" id="QWZ07418.1"/>
    </source>
</evidence>
<name>A0A975XZI0_9ACTN</name>
<evidence type="ECO:0000256" key="1">
    <source>
        <dbReference type="ARBA" id="ARBA00001947"/>
    </source>
</evidence>
<dbReference type="KEGG" id="nps:KRR39_18480"/>
<dbReference type="Proteomes" id="UP000683575">
    <property type="component" value="Chromosome"/>
</dbReference>
<comment type="cofactor">
    <cofactor evidence="1">
        <name>Zn(2+)</name>
        <dbReference type="ChEBI" id="CHEBI:29105"/>
    </cofactor>
</comment>
<sequence>MKAAVYHGSRDVRIEDVPVPEPRTGEVLLKVVRTGMCGTDATEWSAGPHLFPVERRHPVTGHVGPMIPGHEFVGEVVESAPGGGRFAVGDLVACGAGVSCGECDRCREGRTNLCRRYYTLGLNTAGGMAEYAAVPETSLVPIPGGLSVDSAGLAQPLAVGLHAARRTGARAGDHVVLIGAGAIGSFTQVGLGYLADVDLTVIDFPGSRLERAARLGATRTLAAGPDAGDALVDALGPQTVDIVIEASGAPGQLNNALSLVRNGGTILQVGLPSRQQEVDVHSLVMREITVVTTLAHVCGQDLAPALEVLATTRLADELLDSVHPLDDLGEQLERLSTGRLEGKVLFDPSLSPASTDSKIDIPSASERPLR</sequence>
<dbReference type="RefSeq" id="WP_216938929.1">
    <property type="nucleotide sequence ID" value="NZ_CP077062.1"/>
</dbReference>
<evidence type="ECO:0000256" key="2">
    <source>
        <dbReference type="ARBA" id="ARBA00023002"/>
    </source>
</evidence>
<organism evidence="6 7">
    <name type="scientific">Nocardioides panacis</name>
    <dbReference type="NCBI Taxonomy" id="2849501"/>
    <lineage>
        <taxon>Bacteria</taxon>
        <taxon>Bacillati</taxon>
        <taxon>Actinomycetota</taxon>
        <taxon>Actinomycetes</taxon>
        <taxon>Propionibacteriales</taxon>
        <taxon>Nocardioidaceae</taxon>
        <taxon>Nocardioides</taxon>
    </lineage>
</organism>